<evidence type="ECO:0000256" key="6">
    <source>
        <dbReference type="ARBA" id="ARBA00022833"/>
    </source>
</evidence>
<feature type="transmembrane region" description="Helical" evidence="12">
    <location>
        <begin position="294"/>
        <end position="315"/>
    </location>
</feature>
<evidence type="ECO:0000256" key="5">
    <source>
        <dbReference type="ARBA" id="ARBA00022771"/>
    </source>
</evidence>
<dbReference type="GO" id="GO:0008270">
    <property type="term" value="F:zinc ion binding"/>
    <property type="evidence" value="ECO:0007669"/>
    <property type="project" value="UniProtKB-KW"/>
</dbReference>
<evidence type="ECO:0000256" key="1">
    <source>
        <dbReference type="ARBA" id="ARBA00004123"/>
    </source>
</evidence>
<keyword evidence="10 11" id="KW-0539">Nucleus</keyword>
<evidence type="ECO:0000313" key="13">
    <source>
        <dbReference type="EMBL" id="PFX24719.1"/>
    </source>
</evidence>
<keyword evidence="3 11" id="KW-0479">Metal-binding</keyword>
<dbReference type="InterPro" id="IPR004600">
    <property type="entry name" value="TFIIH_Tfb4/GTF2H3"/>
</dbReference>
<organism evidence="13 14">
    <name type="scientific">Stylophora pistillata</name>
    <name type="common">Smooth cauliflower coral</name>
    <dbReference type="NCBI Taxonomy" id="50429"/>
    <lineage>
        <taxon>Eukaryota</taxon>
        <taxon>Metazoa</taxon>
        <taxon>Cnidaria</taxon>
        <taxon>Anthozoa</taxon>
        <taxon>Hexacorallia</taxon>
        <taxon>Scleractinia</taxon>
        <taxon>Astrocoeniina</taxon>
        <taxon>Pocilloporidae</taxon>
        <taxon>Stylophora</taxon>
    </lineage>
</organism>
<evidence type="ECO:0000256" key="10">
    <source>
        <dbReference type="ARBA" id="ARBA00023242"/>
    </source>
</evidence>
<keyword evidence="12" id="KW-0472">Membrane</keyword>
<dbReference type="GO" id="GO:0006289">
    <property type="term" value="P:nucleotide-excision repair"/>
    <property type="evidence" value="ECO:0007669"/>
    <property type="project" value="UniProtKB-UniRule"/>
</dbReference>
<keyword evidence="8 11" id="KW-0804">Transcription</keyword>
<keyword evidence="6 11" id="KW-0862">Zinc</keyword>
<sequence length="394" mass="43888">MADENISNLLVVILDANPVWWGRTSNEEQQRISLTHCVDSLMVFCNAHLMMQHSNCLSFIISHTNTSKFVFPKEDSGEDISGNGQKELLTDGKYEGFAEVNDAIITEMKSLLSTEDLTDSQSTELPPTLLANALTMALCLLWPEGRPVIGNVANFVRGYKPKAPCQVFPYAYLGSTFTQVFINIYTVTALPEVLKAAPDVSTQYMPIMNCIFAAQKSNTMIDACVVDEHSGFLQQAADITGGMYLKVPQTLALLQYLLNTMIDACVVDEHSGFLQQAADITGGMYLKVPQTLALLQYLLFIASLFLSVSLAKAKLKPTFEWLLKKYFRNYYSKGGITGQCNFCTWTESQFSFLAILLSVETPQELCYQRTRFKLPALPLARPKKKKKENTAPGK</sequence>
<evidence type="ECO:0000256" key="3">
    <source>
        <dbReference type="ARBA" id="ARBA00022723"/>
    </source>
</evidence>
<dbReference type="InterPro" id="IPR036465">
    <property type="entry name" value="vWFA_dom_sf"/>
</dbReference>
<dbReference type="AlphaFoldDB" id="A0A2B4S6M2"/>
<evidence type="ECO:0000256" key="4">
    <source>
        <dbReference type="ARBA" id="ARBA00022763"/>
    </source>
</evidence>
<dbReference type="Pfam" id="PF03850">
    <property type="entry name" value="Tfb4"/>
    <property type="match status" value="1"/>
</dbReference>
<dbReference type="Gene3D" id="3.40.50.410">
    <property type="entry name" value="von Willebrand factor, type A domain"/>
    <property type="match status" value="2"/>
</dbReference>
<dbReference type="GO" id="GO:0006355">
    <property type="term" value="P:regulation of DNA-templated transcription"/>
    <property type="evidence" value="ECO:0007669"/>
    <property type="project" value="InterPro"/>
</dbReference>
<dbReference type="GO" id="GO:0005675">
    <property type="term" value="C:transcription factor TFIIH holo complex"/>
    <property type="evidence" value="ECO:0007669"/>
    <property type="project" value="UniProtKB-UniRule"/>
</dbReference>
<comment type="similarity">
    <text evidence="2 11">Belongs to the TFB4 family.</text>
</comment>
<keyword evidence="5 11" id="KW-0863">Zinc-finger</keyword>
<dbReference type="OrthoDB" id="17307at2759"/>
<gene>
    <name evidence="13" type="primary">Gtf2h3</name>
    <name evidence="13" type="ORF">AWC38_SpisGene10685</name>
</gene>
<dbReference type="STRING" id="50429.A0A2B4S6M2"/>
<reference evidence="14" key="1">
    <citation type="journal article" date="2017" name="bioRxiv">
        <title>Comparative analysis of the genomes of Stylophora pistillata and Acropora digitifera provides evidence for extensive differences between species of corals.</title>
        <authorList>
            <person name="Voolstra C.R."/>
            <person name="Li Y."/>
            <person name="Liew Y.J."/>
            <person name="Baumgarten S."/>
            <person name="Zoccola D."/>
            <person name="Flot J.-F."/>
            <person name="Tambutte S."/>
            <person name="Allemand D."/>
            <person name="Aranda M."/>
        </authorList>
    </citation>
    <scope>NUCLEOTIDE SEQUENCE [LARGE SCALE GENOMIC DNA]</scope>
</reference>
<evidence type="ECO:0000256" key="2">
    <source>
        <dbReference type="ARBA" id="ARBA00005273"/>
    </source>
</evidence>
<dbReference type="PANTHER" id="PTHR12831:SF0">
    <property type="entry name" value="GENERAL TRANSCRIPTION FACTOR IIH SUBUNIT 3"/>
    <property type="match status" value="1"/>
</dbReference>
<keyword evidence="12" id="KW-1133">Transmembrane helix</keyword>
<dbReference type="EMBL" id="LSMT01000169">
    <property type="protein sequence ID" value="PFX24719.1"/>
    <property type="molecule type" value="Genomic_DNA"/>
</dbReference>
<name>A0A2B4S6M2_STYPI</name>
<accession>A0A2B4S6M2</accession>
<evidence type="ECO:0000256" key="12">
    <source>
        <dbReference type="SAM" id="Phobius"/>
    </source>
</evidence>
<evidence type="ECO:0000256" key="8">
    <source>
        <dbReference type="ARBA" id="ARBA00023163"/>
    </source>
</evidence>
<evidence type="ECO:0000313" key="14">
    <source>
        <dbReference type="Proteomes" id="UP000225706"/>
    </source>
</evidence>
<keyword evidence="12" id="KW-0812">Transmembrane</keyword>
<evidence type="ECO:0000256" key="11">
    <source>
        <dbReference type="RuleBase" id="RU368090"/>
    </source>
</evidence>
<proteinExistence type="inferred from homology"/>
<comment type="subunit">
    <text evidence="11">Part of a TFIID-containing RNA polymerase II pre-initiation complex that is composed of TBP and at least GTF2A1, GTF2A2, GTF2E1, GTF2E2, GTF2F1, GTF2H2, GTF2H3, GTF2H4, GTF2H5, GTF2B, TCEA1, ERCC2, ERCC3, TAF1, TAF2, TAF3, TAF4, TAF5, TAF6, TAF7, TAF8, TAF9, TAF10, TAF11, TAF12 and TAF13. Component of the 7-subunit TFIIH core complex composed of XPB/ERCC3, XPD/ERCC2, GTF2H1, GTF2H2, GTF2H3, GTF2H4 and GTF2H5, which is active in NER. The core complex associates with the 3-subunit CDK-activating kinase (CAK) module composed of CCNH/cyclin H, CDK7 and MNAT1 to form the 10-subunit holoenzyme (holo-TFIIH) active in transcription. Interacts with RARA; the interaction requires prior phosphorylation of RARA on 'Ser-369' which then enhances interaction of RARA with CDK7.</text>
</comment>
<keyword evidence="7 11" id="KW-0805">Transcription regulation</keyword>
<dbReference type="Proteomes" id="UP000225706">
    <property type="component" value="Unassembled WGS sequence"/>
</dbReference>
<protein>
    <recommendedName>
        <fullName evidence="11">General transcription factor IIH subunit 3</fullName>
    </recommendedName>
    <alternativeName>
        <fullName evidence="11">General transcription factor IIH polypeptide 3</fullName>
    </alternativeName>
</protein>
<keyword evidence="9 11" id="KW-0234">DNA repair</keyword>
<dbReference type="GO" id="GO:0000439">
    <property type="term" value="C:transcription factor TFIIH core complex"/>
    <property type="evidence" value="ECO:0007669"/>
    <property type="project" value="UniProtKB-UniRule"/>
</dbReference>
<keyword evidence="14" id="KW-1185">Reference proteome</keyword>
<keyword evidence="4 11" id="KW-0227">DNA damage</keyword>
<comment type="function">
    <text evidence="11">Component of the general transcription and DNA repair factor IIH (TFIIH) core complex, which is involved in general and transcription-coupled nucleotide excision repair (NER) of damaged DNA and, when complexed to CAK, in RNA transcription by RNA polymerase II. In NER, TFIIH acts by opening DNA around the lesion to allow the excision of the damaged oligonucleotide and its replacement by a new DNA fragment. In transcription, TFIIH has an essential role in transcription initiation. When the pre-initiation complex (PIC) has been established, TFIIH is required for promoter opening and promoter escape. Phosphorylation of the C-terminal tail (CTD) of the largest subunit of RNA polymerase II by the kinase module CAK controls the initiation of transcription.</text>
</comment>
<dbReference type="PANTHER" id="PTHR12831">
    <property type="entry name" value="TRANSCRIPTION INITIATION FACTOR IIH TFIIH , POLYPEPTIDE 3-RELATED"/>
    <property type="match status" value="1"/>
</dbReference>
<comment type="subcellular location">
    <subcellularLocation>
        <location evidence="1 11">Nucleus</location>
    </subcellularLocation>
</comment>
<evidence type="ECO:0000256" key="7">
    <source>
        <dbReference type="ARBA" id="ARBA00023015"/>
    </source>
</evidence>
<comment type="caution">
    <text evidence="13">The sequence shown here is derived from an EMBL/GenBank/DDBJ whole genome shotgun (WGS) entry which is preliminary data.</text>
</comment>
<evidence type="ECO:0000256" key="9">
    <source>
        <dbReference type="ARBA" id="ARBA00023204"/>
    </source>
</evidence>